<feature type="compositionally biased region" description="Basic and acidic residues" evidence="1">
    <location>
        <begin position="123"/>
        <end position="133"/>
    </location>
</feature>
<gene>
    <name evidence="2" type="ORF">AA0113_g11248</name>
</gene>
<feature type="region of interest" description="Disordered" evidence="1">
    <location>
        <begin position="55"/>
        <end position="81"/>
    </location>
</feature>
<evidence type="ECO:0000256" key="1">
    <source>
        <dbReference type="SAM" id="MobiDB-lite"/>
    </source>
</evidence>
<dbReference type="OrthoDB" id="3695316at2759"/>
<feature type="region of interest" description="Disordered" evidence="1">
    <location>
        <begin position="224"/>
        <end position="253"/>
    </location>
</feature>
<evidence type="ECO:0000313" key="3">
    <source>
        <dbReference type="Proteomes" id="UP000293823"/>
    </source>
</evidence>
<feature type="compositionally biased region" description="Basic and acidic residues" evidence="1">
    <location>
        <begin position="225"/>
        <end position="237"/>
    </location>
</feature>
<evidence type="ECO:0000313" key="2">
    <source>
        <dbReference type="EMBL" id="RYO39073.1"/>
    </source>
</evidence>
<feature type="region of interest" description="Disordered" evidence="1">
    <location>
        <begin position="1"/>
        <end position="28"/>
    </location>
</feature>
<dbReference type="AlphaFoldDB" id="A0A4Q4QDP1"/>
<reference evidence="3" key="1">
    <citation type="journal article" date="2019" name="bioRxiv">
        <title>Genomics, evolutionary history and diagnostics of the Alternaria alternata species group including apple and Asian pear pathotypes.</title>
        <authorList>
            <person name="Armitage A.D."/>
            <person name="Cockerton H.M."/>
            <person name="Sreenivasaprasad S."/>
            <person name="Woodhall J.W."/>
            <person name="Lane C.R."/>
            <person name="Harrison R.J."/>
            <person name="Clarkson J.P."/>
        </authorList>
    </citation>
    <scope>NUCLEOTIDE SEQUENCE [LARGE SCALE GENOMIC DNA]</scope>
    <source>
        <strain evidence="3">RGR 97.0016</strain>
    </source>
</reference>
<dbReference type="Proteomes" id="UP000293823">
    <property type="component" value="Unassembled WGS sequence"/>
</dbReference>
<feature type="compositionally biased region" description="Acidic residues" evidence="1">
    <location>
        <begin position="238"/>
        <end position="253"/>
    </location>
</feature>
<organism evidence="2 3">
    <name type="scientific">Alternaria arborescens</name>
    <dbReference type="NCBI Taxonomy" id="156630"/>
    <lineage>
        <taxon>Eukaryota</taxon>
        <taxon>Fungi</taxon>
        <taxon>Dikarya</taxon>
        <taxon>Ascomycota</taxon>
        <taxon>Pezizomycotina</taxon>
        <taxon>Dothideomycetes</taxon>
        <taxon>Pleosporomycetidae</taxon>
        <taxon>Pleosporales</taxon>
        <taxon>Pleosporineae</taxon>
        <taxon>Pleosporaceae</taxon>
        <taxon>Alternaria</taxon>
        <taxon>Alternaria sect. Alternaria</taxon>
    </lineage>
</organism>
<dbReference type="EMBL" id="PEJP01000065">
    <property type="protein sequence ID" value="RYO39073.1"/>
    <property type="molecule type" value="Genomic_DNA"/>
</dbReference>
<feature type="region of interest" description="Disordered" evidence="1">
    <location>
        <begin position="106"/>
        <end position="133"/>
    </location>
</feature>
<comment type="caution">
    <text evidence="2">The sequence shown here is derived from an EMBL/GenBank/DDBJ whole genome shotgun (WGS) entry which is preliminary data.</text>
</comment>
<keyword evidence="3" id="KW-1185">Reference proteome</keyword>
<protein>
    <submittedName>
        <fullName evidence="2">Uncharacterized protein</fullName>
    </submittedName>
</protein>
<proteinExistence type="predicted"/>
<sequence>MAEIKKELFGNVDDSGIEPEGLMPPSQAPEGFELEEWQELTKNWESEEQEIRYILSLRGQGDGPKKGRPTNFKQPYKGNLSTTHRAIAQRNRAATQDNEAKALVAARNADRGARHNLKKKLNKDKGYNNLDERDQKKIMEQRWEKVAEKRFENHSSDGLKPEELAIYIDKDWEQLELPPIELESDHLIMDDGKPYIPAADDDDCEEELDEDTDIEEYFASLPNEYETHEEWVKKAKEEDDEKTDFEGFSDSDE</sequence>
<accession>A0A4Q4QDP1</accession>
<name>A0A4Q4QDP1_9PLEO</name>